<protein>
    <submittedName>
        <fullName evidence="2">SdpI family protein</fullName>
    </submittedName>
</protein>
<feature type="transmembrane region" description="Helical" evidence="1">
    <location>
        <begin position="203"/>
        <end position="225"/>
    </location>
</feature>
<keyword evidence="1" id="KW-1133">Transmembrane helix</keyword>
<dbReference type="OrthoDB" id="9808690at2"/>
<feature type="transmembrane region" description="Helical" evidence="1">
    <location>
        <begin position="85"/>
        <end position="104"/>
    </location>
</feature>
<keyword evidence="1" id="KW-0472">Membrane</keyword>
<sequence>MLMENVLASLGLALLFIVLGVPLMLGKVKRNSLYGARFPATMADDRVWDVVNRKTGLMFVAGGAVAGIVDLLAVAGVVTRDVGQYVVGALVVYILIASVWLWRYSERVARDRGVTARDMEVGRTTPLLVAIGCFAVAVAGVLSAFSTPNPWLGFRVPATFADPAVWHQVNLKAGLTLSVLSGVFGFMFLGLRSMTESERKRLFSGLFIGWLAAILLVAVAGTLFANSLAR</sequence>
<feature type="transmembrane region" description="Helical" evidence="1">
    <location>
        <begin position="56"/>
        <end position="79"/>
    </location>
</feature>
<gene>
    <name evidence="2" type="ORF">SMC7_04810</name>
</gene>
<keyword evidence="1" id="KW-0812">Transmembrane</keyword>
<name>A0A398CXE0_9BACT</name>
<dbReference type="InterPro" id="IPR025962">
    <property type="entry name" value="SdpI/YhfL"/>
</dbReference>
<dbReference type="Pfam" id="PF13630">
    <property type="entry name" value="SdpI"/>
    <property type="match status" value="2"/>
</dbReference>
<evidence type="ECO:0000313" key="2">
    <source>
        <dbReference type="EMBL" id="RIE05949.1"/>
    </source>
</evidence>
<reference evidence="2 3" key="1">
    <citation type="submission" date="2018-09" db="EMBL/GenBank/DDBJ databases">
        <title>Discovery and Ecogenomic Context for Candidatus Cryosericales, a Global Caldiserica Order Active in Thawing Permafrost.</title>
        <authorList>
            <person name="Martinez M.A."/>
            <person name="Woodcroft B.J."/>
            <person name="Ignacio Espinoza J.C."/>
            <person name="Zayed A."/>
            <person name="Singleton C.M."/>
            <person name="Boyd J."/>
            <person name="Li Y.-F."/>
            <person name="Purvine S."/>
            <person name="Maughan H."/>
            <person name="Hodgkins S.B."/>
            <person name="Anderson D."/>
            <person name="Sederholm M."/>
            <person name="Temperton B."/>
            <person name="Saleska S.R."/>
            <person name="Tyson G.W."/>
            <person name="Rich V.I."/>
        </authorList>
    </citation>
    <scope>NUCLEOTIDE SEQUENCE [LARGE SCALE GENOMIC DNA]</scope>
    <source>
        <strain evidence="2 3">SMC7</strain>
    </source>
</reference>
<feature type="transmembrane region" description="Helical" evidence="1">
    <location>
        <begin position="6"/>
        <end position="25"/>
    </location>
</feature>
<dbReference type="EMBL" id="QXIS01000030">
    <property type="protein sequence ID" value="RIE05949.1"/>
    <property type="molecule type" value="Genomic_DNA"/>
</dbReference>
<organism evidence="2 3">
    <name type="scientific">Candidatus Cryosericum terrychapinii</name>
    <dbReference type="NCBI Taxonomy" id="2290919"/>
    <lineage>
        <taxon>Bacteria</taxon>
        <taxon>Pseudomonadati</taxon>
        <taxon>Caldisericota/Cryosericota group</taxon>
        <taxon>Candidatus Cryosericota</taxon>
        <taxon>Candidatus Cryosericia</taxon>
        <taxon>Candidatus Cryosericales</taxon>
        <taxon>Candidatus Cryosericaceae</taxon>
        <taxon>Candidatus Cryosericum</taxon>
    </lineage>
</organism>
<dbReference type="Proteomes" id="UP000266328">
    <property type="component" value="Unassembled WGS sequence"/>
</dbReference>
<comment type="caution">
    <text evidence="2">The sequence shown here is derived from an EMBL/GenBank/DDBJ whole genome shotgun (WGS) entry which is preliminary data.</text>
</comment>
<accession>A0A398CXE0</accession>
<evidence type="ECO:0000313" key="3">
    <source>
        <dbReference type="Proteomes" id="UP000266328"/>
    </source>
</evidence>
<evidence type="ECO:0000256" key="1">
    <source>
        <dbReference type="SAM" id="Phobius"/>
    </source>
</evidence>
<feature type="transmembrane region" description="Helical" evidence="1">
    <location>
        <begin position="173"/>
        <end position="191"/>
    </location>
</feature>
<keyword evidence="3" id="KW-1185">Reference proteome</keyword>
<dbReference type="AlphaFoldDB" id="A0A398CXE0"/>
<feature type="transmembrane region" description="Helical" evidence="1">
    <location>
        <begin position="125"/>
        <end position="145"/>
    </location>
</feature>
<proteinExistence type="predicted"/>